<dbReference type="PANTHER" id="PTHR43690:SF17">
    <property type="entry name" value="PROTEIN YHJJ"/>
    <property type="match status" value="1"/>
</dbReference>
<dbReference type="GO" id="GO:0004222">
    <property type="term" value="F:metalloendopeptidase activity"/>
    <property type="evidence" value="ECO:0007669"/>
    <property type="project" value="InterPro"/>
</dbReference>
<evidence type="ECO:0000256" key="1">
    <source>
        <dbReference type="ARBA" id="ARBA00001947"/>
    </source>
</evidence>
<evidence type="ECO:0000256" key="9">
    <source>
        <dbReference type="SAM" id="SignalP"/>
    </source>
</evidence>
<gene>
    <name evidence="12" type="ORF">SAMN02927928_2206</name>
</gene>
<dbReference type="AlphaFoldDB" id="A0A1G4RWH7"/>
<keyword evidence="4" id="KW-0479">Metal-binding</keyword>
<keyword evidence="13" id="KW-1185">Reference proteome</keyword>
<dbReference type="Proteomes" id="UP000199150">
    <property type="component" value="Unassembled WGS sequence"/>
</dbReference>
<evidence type="ECO:0000256" key="3">
    <source>
        <dbReference type="ARBA" id="ARBA00022670"/>
    </source>
</evidence>
<dbReference type="OrthoDB" id="9811314at2"/>
<dbReference type="PROSITE" id="PS00143">
    <property type="entry name" value="INSULINASE"/>
    <property type="match status" value="1"/>
</dbReference>
<reference evidence="13" key="1">
    <citation type="submission" date="2016-10" db="EMBL/GenBank/DDBJ databases">
        <authorList>
            <person name="Varghese N."/>
            <person name="Submissions S."/>
        </authorList>
    </citation>
    <scope>NUCLEOTIDE SEQUENCE [LARGE SCALE GENOMIC DNA]</scope>
    <source>
        <strain evidence="13">CGMCC 1.3431</strain>
    </source>
</reference>
<dbReference type="InterPro" id="IPR001431">
    <property type="entry name" value="Pept_M16_Zn_BS"/>
</dbReference>
<comment type="cofactor">
    <cofactor evidence="1">
        <name>Zn(2+)</name>
        <dbReference type="ChEBI" id="CHEBI:29105"/>
    </cofactor>
</comment>
<feature type="domain" description="Peptidase M16 C-terminal" evidence="11">
    <location>
        <begin position="707"/>
        <end position="886"/>
    </location>
</feature>
<dbReference type="GO" id="GO:0006508">
    <property type="term" value="P:proteolysis"/>
    <property type="evidence" value="ECO:0007669"/>
    <property type="project" value="UniProtKB-KW"/>
</dbReference>
<evidence type="ECO:0000259" key="10">
    <source>
        <dbReference type="Pfam" id="PF00675"/>
    </source>
</evidence>
<feature type="domain" description="Peptidase M16 N-terminal" evidence="10">
    <location>
        <begin position="70"/>
        <end position="198"/>
    </location>
</feature>
<evidence type="ECO:0000256" key="5">
    <source>
        <dbReference type="ARBA" id="ARBA00022801"/>
    </source>
</evidence>
<comment type="similarity">
    <text evidence="2 8">Belongs to the peptidase M16 family.</text>
</comment>
<dbReference type="GO" id="GO:0046872">
    <property type="term" value="F:metal ion binding"/>
    <property type="evidence" value="ECO:0007669"/>
    <property type="project" value="UniProtKB-KW"/>
</dbReference>
<dbReference type="PANTHER" id="PTHR43690">
    <property type="entry name" value="NARDILYSIN"/>
    <property type="match status" value="1"/>
</dbReference>
<evidence type="ECO:0000256" key="8">
    <source>
        <dbReference type="RuleBase" id="RU004447"/>
    </source>
</evidence>
<evidence type="ECO:0000313" key="13">
    <source>
        <dbReference type="Proteomes" id="UP000199150"/>
    </source>
</evidence>
<dbReference type="EMBL" id="FMTS01000003">
    <property type="protein sequence ID" value="SCW61200.1"/>
    <property type="molecule type" value="Genomic_DNA"/>
</dbReference>
<accession>A0A1G4RWH7</accession>
<dbReference type="Gene3D" id="3.30.830.10">
    <property type="entry name" value="Metalloenzyme, LuxS/M16 peptidase-like"/>
    <property type="match status" value="4"/>
</dbReference>
<feature type="signal peptide" evidence="9">
    <location>
        <begin position="1"/>
        <end position="28"/>
    </location>
</feature>
<proteinExistence type="inferred from homology"/>
<evidence type="ECO:0000256" key="7">
    <source>
        <dbReference type="ARBA" id="ARBA00023049"/>
    </source>
</evidence>
<keyword evidence="7" id="KW-0482">Metalloprotease</keyword>
<organism evidence="12 13">
    <name type="scientific">Asticcacaulis taihuensis</name>
    <dbReference type="NCBI Taxonomy" id="260084"/>
    <lineage>
        <taxon>Bacteria</taxon>
        <taxon>Pseudomonadati</taxon>
        <taxon>Pseudomonadota</taxon>
        <taxon>Alphaproteobacteria</taxon>
        <taxon>Caulobacterales</taxon>
        <taxon>Caulobacteraceae</taxon>
        <taxon>Asticcacaulis</taxon>
    </lineage>
</organism>
<dbReference type="Pfam" id="PF00675">
    <property type="entry name" value="Peptidase_M16"/>
    <property type="match status" value="1"/>
</dbReference>
<dbReference type="InterPro" id="IPR011765">
    <property type="entry name" value="Pept_M16_N"/>
</dbReference>
<evidence type="ECO:0000256" key="6">
    <source>
        <dbReference type="ARBA" id="ARBA00022833"/>
    </source>
</evidence>
<protein>
    <submittedName>
        <fullName evidence="12">Zinc protease</fullName>
    </submittedName>
</protein>
<evidence type="ECO:0000256" key="2">
    <source>
        <dbReference type="ARBA" id="ARBA00007261"/>
    </source>
</evidence>
<feature type="chain" id="PRO_5011769106" evidence="9">
    <location>
        <begin position="29"/>
        <end position="960"/>
    </location>
</feature>
<dbReference type="InterPro" id="IPR007863">
    <property type="entry name" value="Peptidase_M16_C"/>
</dbReference>
<feature type="domain" description="Peptidase M16 C-terminal" evidence="11">
    <location>
        <begin position="231"/>
        <end position="407"/>
    </location>
</feature>
<dbReference type="Pfam" id="PF05193">
    <property type="entry name" value="Peptidase_M16_C"/>
    <property type="match status" value="2"/>
</dbReference>
<name>A0A1G4RWH7_9CAUL</name>
<dbReference type="STRING" id="260084.SAMN02927928_2206"/>
<evidence type="ECO:0000256" key="4">
    <source>
        <dbReference type="ARBA" id="ARBA00022723"/>
    </source>
</evidence>
<keyword evidence="3 12" id="KW-0645">Protease</keyword>
<keyword evidence="9" id="KW-0732">Signal</keyword>
<dbReference type="InterPro" id="IPR050626">
    <property type="entry name" value="Peptidase_M16"/>
</dbReference>
<evidence type="ECO:0000313" key="12">
    <source>
        <dbReference type="EMBL" id="SCW61200.1"/>
    </source>
</evidence>
<sequence>MLMKKSLLTAFAIAALTTTALTPISSYAEAPVAAQSVDISRGLDFAQNHSDIKADPAVRFGKLPNGMTYIILKNATPPGTASIRLRFNGGSLMEDDSQQGLAHFLEHMAFNGSKNVAEGDMVKILERHGLSFGADTNAHTGFSETVYELDLPKVADDDLDTGLFLMRETAGNLSLDDGAIDRERGVILGEERASDSPGRHAYMKWSTAAFGGQKYAVRLPIGLTDIIKTAKRDRFVDYYNSFYRPEQATLVVVGDFDPDAMEARIKAKFSDWQKPAAPIRVTDFGAYKPKGVTSEAYAEKGLRTELTMTWSQPITETYQNEAKETADFLDGLRTQILNERLERLAKLPDTPFAAASIAHDDVDHTATVTQLSITPKPGREKDAFVAAYTTVRQFIEYGADQAELDRTLSDTETYFKQALQGANTRNSRQLAESLVDSMADGEVFTSPQQDWDYFQKLKPSITLNALNAGIMPLFAGDGPLLWHEGATLGDFDQKAFLDTYNTVQLAKVAAAEARVNKPWPYTDFGTPAKVIKREEVKDLGLTQLTYANGVRATIKNTNFKDDEIGITVRFAGGLSALSPAAKPPVFAASVSDLQEGGLGKLTASEIKDSLTGKIYSVGLSIGEDATTLSGGTNPTDFATQMQVLMAFTTDAAYSPDAFARLKSFIPDYYNQLNSTPGGVFQMSGAAALRDNDPRFTMPSQADFLGTTNDHVKALIDRQLKTEPVEITIVGDISEAEAEAQISKTFATLGKRADQPAIPADGLSLHFPTQNLNRVFEHQGRADQDLSYIAWPGTDFMSDTQRARGLTVLAEVLSLRLTDIVREQKGLSYSPYASNYYSQTFPGYGYLSAVAQVKPEDDQAYYDAVAGIVADLKAHPISDDELLRAQKPLLDRMDTDLKTNTFWAGALPGSTTDPRKLDYIRTRRDQYKAVTVADIQKLANEYLDMNKAMRIQIKPAVAPAK</sequence>
<dbReference type="SUPFAM" id="SSF63411">
    <property type="entry name" value="LuxS/MPP-like metallohydrolase"/>
    <property type="match status" value="3"/>
</dbReference>
<keyword evidence="6" id="KW-0862">Zinc</keyword>
<dbReference type="RefSeq" id="WP_090647693.1">
    <property type="nucleotide sequence ID" value="NZ_CBCRYE010000001.1"/>
</dbReference>
<dbReference type="InterPro" id="IPR011249">
    <property type="entry name" value="Metalloenz_LuxS/M16"/>
</dbReference>
<evidence type="ECO:0000259" key="11">
    <source>
        <dbReference type="Pfam" id="PF05193"/>
    </source>
</evidence>
<keyword evidence="5" id="KW-0378">Hydrolase</keyword>